<name>A0A6M3KKV2_9ZZZZ</name>
<dbReference type="GO" id="GO:0004519">
    <property type="term" value="F:endonuclease activity"/>
    <property type="evidence" value="ECO:0007669"/>
    <property type="project" value="InterPro"/>
</dbReference>
<dbReference type="GO" id="GO:0019069">
    <property type="term" value="P:viral capsid assembly"/>
    <property type="evidence" value="ECO:0007669"/>
    <property type="project" value="InterPro"/>
</dbReference>
<accession>A0A6M3KKV2</accession>
<reference evidence="1" key="1">
    <citation type="submission" date="2020-03" db="EMBL/GenBank/DDBJ databases">
        <title>The deep terrestrial virosphere.</title>
        <authorList>
            <person name="Holmfeldt K."/>
            <person name="Nilsson E."/>
            <person name="Simone D."/>
            <person name="Lopez-Fernandez M."/>
            <person name="Wu X."/>
            <person name="de Brujin I."/>
            <person name="Lundin D."/>
            <person name="Andersson A."/>
            <person name="Bertilsson S."/>
            <person name="Dopson M."/>
        </authorList>
    </citation>
    <scope>NUCLEOTIDE SEQUENCE</scope>
    <source>
        <strain evidence="1">MM415A00378</strain>
    </source>
</reference>
<protein>
    <submittedName>
        <fullName evidence="1">Putative terminase</fullName>
    </submittedName>
</protein>
<dbReference type="Pfam" id="PF05944">
    <property type="entry name" value="Phage_term_smal"/>
    <property type="match status" value="1"/>
</dbReference>
<dbReference type="InterPro" id="IPR010270">
    <property type="entry name" value="Phage_P2_GpM"/>
</dbReference>
<gene>
    <name evidence="1" type="ORF">MM415A00378_0008</name>
</gene>
<dbReference type="AlphaFoldDB" id="A0A6M3KKV2"/>
<organism evidence="1">
    <name type="scientific">viral metagenome</name>
    <dbReference type="NCBI Taxonomy" id="1070528"/>
    <lineage>
        <taxon>unclassified sequences</taxon>
        <taxon>metagenomes</taxon>
        <taxon>organismal metagenomes</taxon>
    </lineage>
</organism>
<proteinExistence type="predicted"/>
<dbReference type="GO" id="GO:0003677">
    <property type="term" value="F:DNA binding"/>
    <property type="evidence" value="ECO:0007669"/>
    <property type="project" value="InterPro"/>
</dbReference>
<evidence type="ECO:0000313" key="1">
    <source>
        <dbReference type="EMBL" id="QJA82663.1"/>
    </source>
</evidence>
<dbReference type="EMBL" id="MT142493">
    <property type="protein sequence ID" value="QJA82663.1"/>
    <property type="molecule type" value="Genomic_DNA"/>
</dbReference>
<sequence length="233" mass="25661">MLTPARRHQMRVLAELAAKAAPPGDEVKGGAYELMLRQLHEHGLTLRKIQSVERKIEAKRTFVGQYDDYITGALEGGQGGQDMVLTSVMVWHLDVGSWARGLEIAAYALAHNLSLPDRYERDLATLLIDETSTAATAGKLVGDEALRVLAEVDSLTADRDAPDQARAKLHKAIGYALMGKTPTNEPDITTLDETKARKAMDHLQRAHTLFDKVGVKKDMERLERRLKAAPGTD</sequence>